<evidence type="ECO:0000313" key="2">
    <source>
        <dbReference type="EMBL" id="ANK63347.1"/>
    </source>
</evidence>
<dbReference type="Proteomes" id="UP000078582">
    <property type="component" value="Chromosome"/>
</dbReference>
<dbReference type="GeneID" id="42982895"/>
<reference evidence="2 3" key="1">
    <citation type="submission" date="2016-03" db="EMBL/GenBank/DDBJ databases">
        <title>Pediococcus and Lactobacillus from brewery environment - whole genome sequencing and assembly.</title>
        <authorList>
            <person name="Behr J."/>
            <person name="Geissler A.J."/>
            <person name="Vogel R.F."/>
        </authorList>
    </citation>
    <scope>NUCLEOTIDE SEQUENCE [LARGE SCALE GENOMIC DNA]</scope>
    <source>
        <strain evidence="2 3">TMW 1.1989</strain>
    </source>
</reference>
<gene>
    <name evidence="2" type="ORF">AYR53_11540</name>
</gene>
<evidence type="ECO:0000313" key="3">
    <source>
        <dbReference type="Proteomes" id="UP000078582"/>
    </source>
</evidence>
<sequence>MNKLILSKNLTKEQKQQVILTSGKTWDDVVAVNFQLRKDGTVANYSVDYKVDATSGDVVDAMNLLFTDKHSKSYQSAKNRANVSQGQINSARRLLKNEKKEG</sequence>
<accession>A0A192H551</accession>
<dbReference type="AlphaFoldDB" id="A0A192H551"/>
<name>A0A192H551_9LACO</name>
<feature type="compositionally biased region" description="Polar residues" evidence="1">
    <location>
        <begin position="75"/>
        <end position="90"/>
    </location>
</feature>
<proteinExistence type="predicted"/>
<organism evidence="2 3">
    <name type="scientific">Loigolactobacillus backii</name>
    <dbReference type="NCBI Taxonomy" id="375175"/>
    <lineage>
        <taxon>Bacteria</taxon>
        <taxon>Bacillati</taxon>
        <taxon>Bacillota</taxon>
        <taxon>Bacilli</taxon>
        <taxon>Lactobacillales</taxon>
        <taxon>Lactobacillaceae</taxon>
        <taxon>Loigolactobacillus</taxon>
    </lineage>
</organism>
<dbReference type="OrthoDB" id="10010180at2"/>
<dbReference type="STRING" id="375175.AYR53_11540"/>
<evidence type="ECO:0000256" key="1">
    <source>
        <dbReference type="SAM" id="MobiDB-lite"/>
    </source>
</evidence>
<dbReference type="RefSeq" id="WP_068280255.1">
    <property type="nucleotide sequence ID" value="NZ_CP014873.1"/>
</dbReference>
<dbReference type="EMBL" id="CP014873">
    <property type="protein sequence ID" value="ANK63347.1"/>
    <property type="molecule type" value="Genomic_DNA"/>
</dbReference>
<protein>
    <submittedName>
        <fullName evidence="2">Uncharacterized protein</fullName>
    </submittedName>
</protein>
<feature type="region of interest" description="Disordered" evidence="1">
    <location>
        <begin position="75"/>
        <end position="102"/>
    </location>
</feature>
<keyword evidence="3" id="KW-1185">Reference proteome</keyword>